<feature type="repeat" description="ANK" evidence="10">
    <location>
        <begin position="1353"/>
        <end position="1385"/>
    </location>
</feature>
<feature type="compositionally biased region" description="Low complexity" evidence="12">
    <location>
        <begin position="320"/>
        <end position="332"/>
    </location>
</feature>
<keyword evidence="7 10" id="KW-0040">ANK repeat</keyword>
<dbReference type="PROSITE" id="PS50088">
    <property type="entry name" value="ANK_REPEAT"/>
    <property type="match status" value="5"/>
</dbReference>
<keyword evidence="4" id="KW-0802">TPR repeat</keyword>
<feature type="compositionally biased region" description="Polar residues" evidence="12">
    <location>
        <begin position="415"/>
        <end position="439"/>
    </location>
</feature>
<feature type="domain" description="RING-type" evidence="13">
    <location>
        <begin position="109"/>
        <end position="147"/>
    </location>
</feature>
<evidence type="ECO:0000256" key="4">
    <source>
        <dbReference type="ARBA" id="ARBA00022803"/>
    </source>
</evidence>
<dbReference type="InterPro" id="IPR058018">
    <property type="entry name" value="AAA_lid_TANC1/2"/>
</dbReference>
<keyword evidence="5" id="KW-0862">Zinc</keyword>
<dbReference type="PANTHER" id="PTHR24166:SF55">
    <property type="entry name" value="ROLLING PEBBLES, ISOFORM B"/>
    <property type="match status" value="1"/>
</dbReference>
<dbReference type="OrthoDB" id="5958958at2759"/>
<dbReference type="InterPro" id="IPR058056">
    <property type="entry name" value="WH_TANC1/2"/>
</dbReference>
<reference evidence="14" key="1">
    <citation type="submission" date="2021-11" db="EMBL/GenBank/DDBJ databases">
        <authorList>
            <person name="Schell T."/>
        </authorList>
    </citation>
    <scope>NUCLEOTIDE SEQUENCE</scope>
    <source>
        <strain evidence="14">M5</strain>
    </source>
</reference>
<keyword evidence="15" id="KW-1185">Reference proteome</keyword>
<dbReference type="InterPro" id="IPR036770">
    <property type="entry name" value="Ankyrin_rpt-contain_sf"/>
</dbReference>
<feature type="region of interest" description="Disordered" evidence="12">
    <location>
        <begin position="20"/>
        <end position="57"/>
    </location>
</feature>
<keyword evidence="3 11" id="KW-0479">Metal-binding</keyword>
<evidence type="ECO:0000313" key="15">
    <source>
        <dbReference type="Proteomes" id="UP000789390"/>
    </source>
</evidence>
<dbReference type="PANTHER" id="PTHR24166">
    <property type="entry name" value="ROLLING PEBBLES, ISOFORM B"/>
    <property type="match status" value="1"/>
</dbReference>
<dbReference type="SMART" id="SM00028">
    <property type="entry name" value="TPR"/>
    <property type="match status" value="2"/>
</dbReference>
<dbReference type="GO" id="GO:0008270">
    <property type="term" value="F:zinc ion binding"/>
    <property type="evidence" value="ECO:0007669"/>
    <property type="project" value="UniProtKB-KW"/>
</dbReference>
<dbReference type="Pfam" id="PF25521">
    <property type="entry name" value="WHD_TANC1"/>
    <property type="match status" value="1"/>
</dbReference>
<evidence type="ECO:0000313" key="14">
    <source>
        <dbReference type="EMBL" id="CAH0111277.1"/>
    </source>
</evidence>
<sequence>MSIASGAPIDFGSSVRKLIGSKSSSPAAHGTSQIANGSSTATPSRSSNSTGNKLSSYFQRSSSATSSGFRRTGHLPLSNSLSGSSIGLNGGNNQRSPPLPPSVLPSDLCPSCLMPFDKNRKRRLIDSCGHERCYACLFSSELCPLCSPGHPPGKKLVGGNQHGRLALLKSRTVGSSHELNVKHDGVDCNEGAIAAASATTGTVIGHHPSFILHQQQQQQHAPSPPPPLRSKVKTNGHLIPYMQQKQQQQQQQIYVQTRNASERVTGLPPAPGTSCRSPTPASAVTSPFVRRKGMPSSPSISPRSSRSMWSSRKMVRHNGSSPSPARSSAAMDSSDHQQSEQQSVYGQCSQPSRRRRASPSPSAGSEMMSRLGLLFGAEARNSRSPSSGRGSATLMSARSQDSSSSMKSLDVPANRITSSNASPVSTLTGSSEAEMQSQALREVHDHSSDSLGSSLSMSLGGRSASVSPGPCFAASRRHSLTVSQAGQQTDDSHIFGQRQALIRRSARNGTVLGPIDPKIRFAQFRPPLLALKPLFFQVPQQENIEAQFFWGRSWIFRDMASHLLPTTSSSSSNGQQIEIAGSNRRGVIISGATGSGKTCVALQLVEYSCFGRSRIPIASAPSRAECIYENPYSSSSGESIYGRTHTPVPPAAETIQSLATRVVAYHFCQADNSSTCLVPDFVHSIAAQLCQAPQLVAFRQLLLSDPHLQSLLSLKECIANPHSSFVNGILEPLSSLKRSGEEGGFPTCLMVVDGLCEAEYHRPDYGDTISSFLVRHALQFPNWLKVVVTVRSGLQNITQLLPYASISLDAPGAGDWPNKDLMDYTCHRVNNCATIRSNVAMAGVKSSSGSEIYGTVGNTGTGSQGQVARFAAHLSGLSRGNFLHAKMALDLIEQGHLVTKSASFKVLPVTLSEIFLLNFNLRFASLRAYERVQPILCVCLASLNPMSLLEIYHSVNALLGAEPLTWEEFMQRVKLLKGLLVQRSDDTYMLFHPSFREWLVRREDGENTKFLCDPRTGHAAIALRLSRLEAPLDAEKTMELGHHILKAHLYKSCGPEMAVPPRDLQAVWVALSADDVSASLGSIRNLFSPNVKVSRLLLLGGASADHITEMRGNSPLLCLYAQEGLTEMVSLLLEFGANCNVTTNSGVSALSLASERGHCDIVRMLVQNGAQLSQVDNGGSSALLYAAQMGHLNVVGYLLSCDWPADGFSDNELTLSEAAQQALIVAAGQGHAQVLEFLLDMAEVRVNLPDSLRGHTALTAAATAGHLDICRILLRRGASPAVTNLTDVTALICAVQEGHWEVAESLLQESTASVDQTDGIGRTALMVAAAEGHLGVMELLLTKGADVKKTDKEGLTALSWACHQGHRHAVMTLLDKGSSVNAIDKNGRTPLDLAATCSDPKIVQILLEKGAILEHVDLHGMRPLDRAISCRNTPVVQAFLRRGAKLGPATWALAAGKHDILLILMGKLLDDGNTLYKKQRLQESTQRFQYALKKFPPAEDYGGAEYQSAFQHLRIHLTLNLARCKRKMGDSNEAITIASEVLTLRPDSYEALYVRAKARRDVGQTQQALSDLNEAMKVAPPGRDVRKVLLKAIEETESAQRLPGTSNGLALMETSSDTIQDCCSSGVGSSLTSTSERG</sequence>
<comment type="similarity">
    <text evidence="9">Belongs to the TANC family.</text>
</comment>
<organism evidence="14 15">
    <name type="scientific">Daphnia galeata</name>
    <dbReference type="NCBI Taxonomy" id="27404"/>
    <lineage>
        <taxon>Eukaryota</taxon>
        <taxon>Metazoa</taxon>
        <taxon>Ecdysozoa</taxon>
        <taxon>Arthropoda</taxon>
        <taxon>Crustacea</taxon>
        <taxon>Branchiopoda</taxon>
        <taxon>Diplostraca</taxon>
        <taxon>Cladocera</taxon>
        <taxon>Anomopoda</taxon>
        <taxon>Daphniidae</taxon>
        <taxon>Daphnia</taxon>
    </lineage>
</organism>
<dbReference type="GO" id="GO:0098794">
    <property type="term" value="C:postsynapse"/>
    <property type="evidence" value="ECO:0007669"/>
    <property type="project" value="UniProtKB-SubCell"/>
</dbReference>
<evidence type="ECO:0000256" key="5">
    <source>
        <dbReference type="ARBA" id="ARBA00022833"/>
    </source>
</evidence>
<dbReference type="SUPFAM" id="SSF48403">
    <property type="entry name" value="Ankyrin repeat"/>
    <property type="match status" value="1"/>
</dbReference>
<evidence type="ECO:0000256" key="12">
    <source>
        <dbReference type="SAM" id="MobiDB-lite"/>
    </source>
</evidence>
<dbReference type="PROSITE" id="PS50297">
    <property type="entry name" value="ANK_REP_REGION"/>
    <property type="match status" value="5"/>
</dbReference>
<feature type="compositionally biased region" description="Low complexity" evidence="12">
    <location>
        <begin position="382"/>
        <end position="408"/>
    </location>
</feature>
<evidence type="ECO:0000256" key="2">
    <source>
        <dbReference type="ARBA" id="ARBA00022737"/>
    </source>
</evidence>
<dbReference type="InterPro" id="IPR050889">
    <property type="entry name" value="Dendritic_Spine_Reg/Scaffold"/>
</dbReference>
<dbReference type="InterPro" id="IPR019734">
    <property type="entry name" value="TPR_rpt"/>
</dbReference>
<keyword evidence="3 11" id="KW-0863">Zinc-finger</keyword>
<feature type="compositionally biased region" description="Low complexity" evidence="12">
    <location>
        <begin position="38"/>
        <end position="50"/>
    </location>
</feature>
<gene>
    <name evidence="14" type="ORF">DGAL_LOCUS14917</name>
</gene>
<feature type="repeat" description="ANK" evidence="10">
    <location>
        <begin position="1320"/>
        <end position="1352"/>
    </location>
</feature>
<feature type="compositionally biased region" description="Polar residues" evidence="12">
    <location>
        <begin position="274"/>
        <end position="285"/>
    </location>
</feature>
<dbReference type="Pfam" id="PF12796">
    <property type="entry name" value="Ank_2"/>
    <property type="match status" value="2"/>
</dbReference>
<comment type="caution">
    <text evidence="14">The sequence shown here is derived from an EMBL/GenBank/DDBJ whole genome shotgun (WGS) entry which is preliminary data.</text>
</comment>
<proteinExistence type="inferred from homology"/>
<dbReference type="InterPro" id="IPR011990">
    <property type="entry name" value="TPR-like_helical_dom_sf"/>
</dbReference>
<feature type="region of interest" description="Disordered" evidence="12">
    <location>
        <begin position="261"/>
        <end position="367"/>
    </location>
</feature>
<feature type="compositionally biased region" description="Low complexity" evidence="12">
    <location>
        <begin position="294"/>
        <end position="312"/>
    </location>
</feature>
<comment type="subcellular location">
    <subcellularLocation>
        <location evidence="8">Postsynapse</location>
    </subcellularLocation>
</comment>
<evidence type="ECO:0000259" key="13">
    <source>
        <dbReference type="PROSITE" id="PS50089"/>
    </source>
</evidence>
<feature type="repeat" description="ANK" evidence="10">
    <location>
        <begin position="1145"/>
        <end position="1177"/>
    </location>
</feature>
<dbReference type="InterPro" id="IPR001841">
    <property type="entry name" value="Znf_RING"/>
</dbReference>
<evidence type="ECO:0000256" key="1">
    <source>
        <dbReference type="ARBA" id="ARBA00022553"/>
    </source>
</evidence>
<feature type="compositionally biased region" description="Polar residues" evidence="12">
    <location>
        <begin position="21"/>
        <end position="37"/>
    </location>
</feature>
<evidence type="ECO:0000256" key="8">
    <source>
        <dbReference type="ARBA" id="ARBA00034110"/>
    </source>
</evidence>
<dbReference type="EMBL" id="CAKKLH010000312">
    <property type="protein sequence ID" value="CAH0111277.1"/>
    <property type="molecule type" value="Genomic_DNA"/>
</dbReference>
<evidence type="ECO:0000256" key="10">
    <source>
        <dbReference type="PROSITE-ProRule" id="PRU00023"/>
    </source>
</evidence>
<dbReference type="Pfam" id="PF25520">
    <property type="entry name" value="AAA_lid_TANC1"/>
    <property type="match status" value="1"/>
</dbReference>
<feature type="compositionally biased region" description="Low complexity" evidence="12">
    <location>
        <begin position="449"/>
        <end position="465"/>
    </location>
</feature>
<name>A0A8J2RZ75_9CRUS</name>
<feature type="repeat" description="ANK" evidence="10">
    <location>
        <begin position="1253"/>
        <end position="1285"/>
    </location>
</feature>
<dbReference type="Proteomes" id="UP000789390">
    <property type="component" value="Unassembled WGS sequence"/>
</dbReference>
<evidence type="ECO:0000256" key="11">
    <source>
        <dbReference type="PROSITE-ProRule" id="PRU00175"/>
    </source>
</evidence>
<feature type="region of interest" description="Disordered" evidence="12">
    <location>
        <begin position="379"/>
        <end position="468"/>
    </location>
</feature>
<feature type="repeat" description="ANK" evidence="10">
    <location>
        <begin position="1386"/>
        <end position="1418"/>
    </location>
</feature>
<feature type="region of interest" description="Disordered" evidence="12">
    <location>
        <begin position="213"/>
        <end position="233"/>
    </location>
</feature>
<evidence type="ECO:0000256" key="3">
    <source>
        <dbReference type="ARBA" id="ARBA00022771"/>
    </source>
</evidence>
<accession>A0A8J2RZ75</accession>
<dbReference type="Pfam" id="PF00023">
    <property type="entry name" value="Ank"/>
    <property type="match status" value="2"/>
</dbReference>
<evidence type="ECO:0000256" key="9">
    <source>
        <dbReference type="ARBA" id="ARBA00038259"/>
    </source>
</evidence>
<dbReference type="InterPro" id="IPR002110">
    <property type="entry name" value="Ankyrin_rpt"/>
</dbReference>
<dbReference type="SUPFAM" id="SSF48452">
    <property type="entry name" value="TPR-like"/>
    <property type="match status" value="1"/>
</dbReference>
<keyword evidence="2" id="KW-0677">Repeat</keyword>
<dbReference type="PROSITE" id="PS50089">
    <property type="entry name" value="ZF_RING_2"/>
    <property type="match status" value="1"/>
</dbReference>
<dbReference type="Gene3D" id="1.25.40.20">
    <property type="entry name" value="Ankyrin repeat-containing domain"/>
    <property type="match status" value="3"/>
</dbReference>
<protein>
    <recommendedName>
        <fullName evidence="13">RING-type domain-containing protein</fullName>
    </recommendedName>
</protein>
<dbReference type="SMART" id="SM00248">
    <property type="entry name" value="ANK"/>
    <property type="match status" value="10"/>
</dbReference>
<keyword evidence="1" id="KW-0597">Phosphoprotein</keyword>
<keyword evidence="6" id="KW-0770">Synapse</keyword>
<evidence type="ECO:0000256" key="7">
    <source>
        <dbReference type="ARBA" id="ARBA00023043"/>
    </source>
</evidence>
<dbReference type="Gene3D" id="1.25.40.10">
    <property type="entry name" value="Tetratricopeptide repeat domain"/>
    <property type="match status" value="1"/>
</dbReference>
<evidence type="ECO:0000256" key="6">
    <source>
        <dbReference type="ARBA" id="ARBA00023018"/>
    </source>
</evidence>